<feature type="non-terminal residue" evidence="1">
    <location>
        <position position="543"/>
    </location>
</feature>
<sequence length="543" mass="58269">MNSVLVGSWLRPDAGVIGSEPRREVDVLVDWCLSGQGPLVRLVCGTGGQGKTHLAGRVCERLRTQGWLAGLVRLPSPNWRAVRLGDLADGGTAGQRARRELHRVPEITAAVRAAARLQAPMLLVVDYAENVGPVVAELLDTIAEAGAAEWVRLLLLARTDADWFRELAVDHPLHDWVHPTPLRLGALSVGWDADRVRQVWTQAIDRFTERARQHGFGVSAGVAPVMRPGQRFPTTLDLYATALLAVLDAAEGPRRGDPGDRDALAGVLRHEQRQVSAALRASGLRLDETGQAWALAAVTLTAPATEAEAVEVVARVRALDGVSDRSRLMRVLCRLYPDGSRERVWQAPTPDRLADVHLLDLAGASASRGQWVDDLAALCGTEDGRAAGHATIVLHRCLSTPDSAGLRRDSLALVRDGLAALVSRFPTGFVPALVVVDPAGFDAEIISAVTSSGGEPGLTIERMMELDSLLRQLGFATTRTAIAVAVSQRLVAVTTPNAAESDPRVLNRYAGELNNLSVRLGALGRRDEGLAAIEEATAIRRRL</sequence>
<name>A0A1C4VNP5_9ACTN</name>
<dbReference type="Proteomes" id="UP000198864">
    <property type="component" value="Unassembled WGS sequence"/>
</dbReference>
<protein>
    <submittedName>
        <fullName evidence="1">Uncharacterized protein</fullName>
    </submittedName>
</protein>
<evidence type="ECO:0000313" key="1">
    <source>
        <dbReference type="EMBL" id="SCE85634.1"/>
    </source>
</evidence>
<dbReference type="SUPFAM" id="SSF52540">
    <property type="entry name" value="P-loop containing nucleoside triphosphate hydrolases"/>
    <property type="match status" value="1"/>
</dbReference>
<reference evidence="1 2" key="1">
    <citation type="submission" date="2016-06" db="EMBL/GenBank/DDBJ databases">
        <authorList>
            <person name="Kjaerup R.B."/>
            <person name="Dalgaard T.S."/>
            <person name="Juul-Madsen H.R."/>
        </authorList>
    </citation>
    <scope>NUCLEOTIDE SEQUENCE [LARGE SCALE GENOMIC DNA]</scope>
    <source>
        <strain evidence="1 2">DSM 44871</strain>
    </source>
</reference>
<evidence type="ECO:0000313" key="2">
    <source>
        <dbReference type="Proteomes" id="UP000198864"/>
    </source>
</evidence>
<dbReference type="AlphaFoldDB" id="A0A1C4VNP5"/>
<dbReference type="STRING" id="285676.GA0070561_1926"/>
<gene>
    <name evidence="1" type="ORF">GA0070561_1926</name>
</gene>
<proteinExistence type="predicted"/>
<dbReference type="InterPro" id="IPR027417">
    <property type="entry name" value="P-loop_NTPase"/>
</dbReference>
<dbReference type="EMBL" id="FMCR01000002">
    <property type="protein sequence ID" value="SCE85634.1"/>
    <property type="molecule type" value="Genomic_DNA"/>
</dbReference>
<organism evidence="1 2">
    <name type="scientific">Micromonospora saelicesensis</name>
    <dbReference type="NCBI Taxonomy" id="285676"/>
    <lineage>
        <taxon>Bacteria</taxon>
        <taxon>Bacillati</taxon>
        <taxon>Actinomycetota</taxon>
        <taxon>Actinomycetes</taxon>
        <taxon>Micromonosporales</taxon>
        <taxon>Micromonosporaceae</taxon>
        <taxon>Micromonospora</taxon>
    </lineage>
</organism>
<accession>A0A1C4VNP5</accession>